<dbReference type="InterPro" id="IPR017853">
    <property type="entry name" value="GH"/>
</dbReference>
<keyword evidence="1" id="KW-0472">Membrane</keyword>
<feature type="transmembrane region" description="Helical" evidence="1">
    <location>
        <begin position="455"/>
        <end position="476"/>
    </location>
</feature>
<evidence type="ECO:0000259" key="3">
    <source>
        <dbReference type="SMART" id="SM00642"/>
    </source>
</evidence>
<dbReference type="GO" id="GO:0031216">
    <property type="term" value="F:neopullulanase activity"/>
    <property type="evidence" value="ECO:0007669"/>
    <property type="project" value="UniProtKB-EC"/>
</dbReference>
<dbReference type="PANTHER" id="PTHR10357">
    <property type="entry name" value="ALPHA-AMYLASE FAMILY MEMBER"/>
    <property type="match status" value="1"/>
</dbReference>
<name>A0A8B4Q7T4_9BACL</name>
<evidence type="ECO:0000313" key="7">
    <source>
        <dbReference type="Proteomes" id="UP000294641"/>
    </source>
</evidence>
<evidence type="ECO:0000313" key="4">
    <source>
        <dbReference type="EMBL" id="STX08846.1"/>
    </source>
</evidence>
<dbReference type="InterPro" id="IPR006047">
    <property type="entry name" value="GH13_cat_dom"/>
</dbReference>
<dbReference type="Gene3D" id="3.20.20.80">
    <property type="entry name" value="Glycosidases"/>
    <property type="match status" value="1"/>
</dbReference>
<accession>A0A8B4Q7T4</accession>
<dbReference type="SMART" id="SM00642">
    <property type="entry name" value="Aamy"/>
    <property type="match status" value="1"/>
</dbReference>
<dbReference type="Gene3D" id="2.60.40.1180">
    <property type="entry name" value="Golgi alpha-mannosidase II"/>
    <property type="match status" value="1"/>
</dbReference>
<dbReference type="InterPro" id="IPR054174">
    <property type="entry name" value="Alpha-amylase-like_C"/>
</dbReference>
<protein>
    <submittedName>
        <fullName evidence="5">Glycosidase</fullName>
    </submittedName>
    <submittedName>
        <fullName evidence="4">Neopullulanase</fullName>
        <ecNumber evidence="4">3.2.1.135</ecNumber>
    </submittedName>
</protein>
<dbReference type="Pfam" id="PF22026">
    <property type="entry name" value="Alpha-amylase_C_2"/>
    <property type="match status" value="1"/>
</dbReference>
<dbReference type="SUPFAM" id="SSF51011">
    <property type="entry name" value="Glycosyl hydrolase domain"/>
    <property type="match status" value="1"/>
</dbReference>
<keyword evidence="1" id="KW-1133">Transmembrane helix</keyword>
<dbReference type="OrthoDB" id="9805159at2"/>
<dbReference type="RefSeq" id="WP_109350407.1">
    <property type="nucleotide sequence ID" value="NZ_BJUE01000062.1"/>
</dbReference>
<evidence type="ECO:0000313" key="5">
    <source>
        <dbReference type="EMBL" id="TDR33594.1"/>
    </source>
</evidence>
<dbReference type="GO" id="GO:0005975">
    <property type="term" value="P:carbohydrate metabolic process"/>
    <property type="evidence" value="ECO:0007669"/>
    <property type="project" value="InterPro"/>
</dbReference>
<keyword evidence="1" id="KW-0812">Transmembrane</keyword>
<keyword evidence="4" id="KW-0378">Hydrolase</keyword>
<dbReference type="AlphaFoldDB" id="A0A8B4Q7T4"/>
<reference evidence="4 6" key="1">
    <citation type="submission" date="2018-06" db="EMBL/GenBank/DDBJ databases">
        <authorList>
            <consortium name="Pathogen Informatics"/>
            <person name="Doyle S."/>
        </authorList>
    </citation>
    <scope>NUCLEOTIDE SEQUENCE [LARGE SCALE GENOMIC DNA]</scope>
    <source>
        <strain evidence="4 6">NCTC10597</strain>
    </source>
</reference>
<dbReference type="Proteomes" id="UP000294641">
    <property type="component" value="Unassembled WGS sequence"/>
</dbReference>
<feature type="domain" description="Glycosyl hydrolase family 13 catalytic" evidence="3">
    <location>
        <begin position="41"/>
        <end position="358"/>
    </location>
</feature>
<reference evidence="5 7" key="2">
    <citation type="submission" date="2019-03" db="EMBL/GenBank/DDBJ databases">
        <title>Genomic Encyclopedia of Type Strains, Phase IV (KMG-IV): sequencing the most valuable type-strain genomes for metagenomic binning, comparative biology and taxonomic classification.</title>
        <authorList>
            <person name="Goeker M."/>
        </authorList>
    </citation>
    <scope>NUCLEOTIDE SEQUENCE [LARGE SCALE GENOMIC DNA]</scope>
    <source>
        <strain evidence="5 7">DSM 20580</strain>
    </source>
</reference>
<dbReference type="EMBL" id="SNZG01000051">
    <property type="protein sequence ID" value="TDR33594.1"/>
    <property type="molecule type" value="Genomic_DNA"/>
</dbReference>
<feature type="signal peptide" evidence="2">
    <location>
        <begin position="1"/>
        <end position="28"/>
    </location>
</feature>
<dbReference type="InterPro" id="IPR013780">
    <property type="entry name" value="Glyco_hydro_b"/>
</dbReference>
<dbReference type="EMBL" id="UGNP01000001">
    <property type="protein sequence ID" value="STX08846.1"/>
    <property type="molecule type" value="Genomic_DNA"/>
</dbReference>
<keyword evidence="4" id="KW-0326">Glycosidase</keyword>
<evidence type="ECO:0000256" key="2">
    <source>
        <dbReference type="SAM" id="SignalP"/>
    </source>
</evidence>
<evidence type="ECO:0000256" key="1">
    <source>
        <dbReference type="SAM" id="Phobius"/>
    </source>
</evidence>
<keyword evidence="2" id="KW-0732">Signal</keyword>
<sequence>MTYFKKMAMTASAFVCAFTLATTSNAKADEKETMQNDSIYDVLVDRFFDKNPQNNGDANSKDPNDFAGGDFEGISTKVQYFKEMDFTFLSLGPLMEAEDFRGKKVLQYNKIQQRFGTKKEYDKMYEELHKQDISVMADFPINGVSNKNALIDAQSRNAWVSDAKEQGTINWKTNNPEVQEALIDAAIQYATEYKLDGIRLTNIQDANIAFINDMIFDLKKAIPTIKVISDEPSKASFDLIQDRTMMDALQQGLKKNDVKSEQITASISPKMQSTPRSIMLDTLNSARFTYYAAGENMFPPTRVKVALGAVFTLPGTPIMTYGTEITMNGKQSPESLQAMDFRTKDDIIKYIGQLQSLRNGSEALRNGDFKLIENKDGFIVFERFNKNERWFVVMNNTMKTKSIDLPESIVGKNKEIFGMFEKDIVRENDESKYRLVVDREIVEVYQVKDKKGVNIAYLAALGLVYVLFIAFIVAVLRRGKKKRQQLVQKK</sequence>
<dbReference type="Proteomes" id="UP000254330">
    <property type="component" value="Unassembled WGS sequence"/>
</dbReference>
<proteinExistence type="predicted"/>
<dbReference type="SUPFAM" id="SSF51445">
    <property type="entry name" value="(Trans)glycosidases"/>
    <property type="match status" value="1"/>
</dbReference>
<evidence type="ECO:0000313" key="6">
    <source>
        <dbReference type="Proteomes" id="UP000254330"/>
    </source>
</evidence>
<gene>
    <name evidence="4" type="primary">nplT</name>
    <name evidence="5" type="ORF">DFR61_15113</name>
    <name evidence="4" type="ORF">NCTC10597_00512</name>
</gene>
<dbReference type="Pfam" id="PF00128">
    <property type="entry name" value="Alpha-amylase"/>
    <property type="match status" value="1"/>
</dbReference>
<keyword evidence="7" id="KW-1185">Reference proteome</keyword>
<dbReference type="EC" id="3.2.1.135" evidence="4"/>
<feature type="chain" id="PRO_5032775433" evidence="2">
    <location>
        <begin position="29"/>
        <end position="490"/>
    </location>
</feature>
<comment type="caution">
    <text evidence="4">The sequence shown here is derived from an EMBL/GenBank/DDBJ whole genome shotgun (WGS) entry which is preliminary data.</text>
</comment>
<organism evidence="4 6">
    <name type="scientific">Kurthia zopfii</name>
    <dbReference type="NCBI Taxonomy" id="1650"/>
    <lineage>
        <taxon>Bacteria</taxon>
        <taxon>Bacillati</taxon>
        <taxon>Bacillota</taxon>
        <taxon>Bacilli</taxon>
        <taxon>Bacillales</taxon>
        <taxon>Caryophanaceae</taxon>
        <taxon>Kurthia</taxon>
    </lineage>
</organism>